<dbReference type="AlphaFoldDB" id="A0A5N6KWM3"/>
<keyword evidence="1 3" id="KW-0378">Hydrolase</keyword>
<dbReference type="InterPro" id="IPR050314">
    <property type="entry name" value="Glycosyl_Hydrlase_18"/>
</dbReference>
<dbReference type="Pfam" id="PF00704">
    <property type="entry name" value="Glyco_hydro_18"/>
    <property type="match status" value="1"/>
</dbReference>
<organism evidence="6 7">
    <name type="scientific">Carpinus fangiana</name>
    <dbReference type="NCBI Taxonomy" id="176857"/>
    <lineage>
        <taxon>Eukaryota</taxon>
        <taxon>Viridiplantae</taxon>
        <taxon>Streptophyta</taxon>
        <taxon>Embryophyta</taxon>
        <taxon>Tracheophyta</taxon>
        <taxon>Spermatophyta</taxon>
        <taxon>Magnoliopsida</taxon>
        <taxon>eudicotyledons</taxon>
        <taxon>Gunneridae</taxon>
        <taxon>Pentapetalae</taxon>
        <taxon>rosids</taxon>
        <taxon>fabids</taxon>
        <taxon>Fagales</taxon>
        <taxon>Betulaceae</taxon>
        <taxon>Carpinus</taxon>
    </lineage>
</organism>
<dbReference type="PANTHER" id="PTHR11177">
    <property type="entry name" value="CHITINASE"/>
    <property type="match status" value="1"/>
</dbReference>
<dbReference type="GO" id="GO:0004553">
    <property type="term" value="F:hydrolase activity, hydrolyzing O-glycosyl compounds"/>
    <property type="evidence" value="ECO:0007669"/>
    <property type="project" value="InterPro"/>
</dbReference>
<dbReference type="GO" id="GO:0005975">
    <property type="term" value="P:carbohydrate metabolic process"/>
    <property type="evidence" value="ECO:0007669"/>
    <property type="project" value="InterPro"/>
</dbReference>
<dbReference type="OrthoDB" id="76388at2759"/>
<dbReference type="InterPro" id="IPR011583">
    <property type="entry name" value="Chitinase_II/V-like_cat"/>
</dbReference>
<evidence type="ECO:0000256" key="1">
    <source>
        <dbReference type="ARBA" id="ARBA00022801"/>
    </source>
</evidence>
<dbReference type="Gene3D" id="3.20.20.80">
    <property type="entry name" value="Glycosidases"/>
    <property type="match status" value="1"/>
</dbReference>
<comment type="caution">
    <text evidence="6">The sequence shown here is derived from an EMBL/GenBank/DDBJ whole genome shotgun (WGS) entry which is preliminary data.</text>
</comment>
<dbReference type="InterPro" id="IPR029070">
    <property type="entry name" value="Chitinase_insertion_sf"/>
</dbReference>
<dbReference type="InterPro" id="IPR017853">
    <property type="entry name" value="GH"/>
</dbReference>
<dbReference type="PROSITE" id="PS01095">
    <property type="entry name" value="GH18_1"/>
    <property type="match status" value="1"/>
</dbReference>
<dbReference type="EMBL" id="VIBQ01000014">
    <property type="protein sequence ID" value="KAB8349837.1"/>
    <property type="molecule type" value="Genomic_DNA"/>
</dbReference>
<dbReference type="InterPro" id="IPR001579">
    <property type="entry name" value="Glyco_hydro_18_chit_AS"/>
</dbReference>
<name>A0A5N6KWM3_9ROSI</name>
<keyword evidence="7" id="KW-1185">Reference proteome</keyword>
<accession>A0A5N6KWM3</accession>
<dbReference type="InterPro" id="IPR001223">
    <property type="entry name" value="Glyco_hydro18_cat"/>
</dbReference>
<evidence type="ECO:0000259" key="5">
    <source>
        <dbReference type="PROSITE" id="PS51910"/>
    </source>
</evidence>
<reference evidence="6 7" key="1">
    <citation type="submission" date="2019-06" db="EMBL/GenBank/DDBJ databases">
        <title>A chromosomal-level reference genome of Carpinus fangiana (Coryloideae, Betulaceae).</title>
        <authorList>
            <person name="Yang X."/>
            <person name="Wang Z."/>
            <person name="Zhang L."/>
            <person name="Hao G."/>
            <person name="Liu J."/>
            <person name="Yang Y."/>
        </authorList>
    </citation>
    <scope>NUCLEOTIDE SEQUENCE [LARGE SCALE GENOMIC DNA]</scope>
    <source>
        <strain evidence="6">Cfa_2016G</strain>
        <tissue evidence="6">Leaf</tissue>
    </source>
</reference>
<keyword evidence="2 3" id="KW-0326">Glycosidase</keyword>
<feature type="region of interest" description="Disordered" evidence="4">
    <location>
        <begin position="634"/>
        <end position="658"/>
    </location>
</feature>
<proteinExistence type="predicted"/>
<dbReference type="Gene3D" id="3.10.50.10">
    <property type="match status" value="1"/>
</dbReference>
<feature type="domain" description="GH18" evidence="5">
    <location>
        <begin position="1"/>
        <end position="310"/>
    </location>
</feature>
<evidence type="ECO:0000313" key="7">
    <source>
        <dbReference type="Proteomes" id="UP000327013"/>
    </source>
</evidence>
<evidence type="ECO:0000313" key="6">
    <source>
        <dbReference type="EMBL" id="KAB8349837.1"/>
    </source>
</evidence>
<sequence length="960" mass="103622">MSDADIDLMPRLTKLKQFNPGLQTWISVGGWSMNDPDQPTAKTFSQLAASSSAQSSFFRSLIQFMETYGFDGVDIDWEYPVAPERSGEPSDFTNYVSFLRNLRTALGSSGHNYGLTITIPSSYWYMQNFDIKAIEPIIDWFNVMTYDLHGTWDSTDPYIGPYVYAHTNLTEIDQTMQLLWRNNIDPSKVTLGMGFYGRSFTLSDPSCSAPGCPFNAGGTPGDCSQSAGTLNFAEIEDIISQYQPAVQFDETAAVKYINWNSDQWVSYDDQDTLKLKVDYANSHCLGGVMVWAASTDDALGSAAHYLDGANGRDLSDLAVVSNLKSGLNQCMWGDCNQSCPGGFSAVERSSDGGGGAVTPAGLKLGCPADVSRPFCCPSNDAPTCHWAGTSPLCANNQCNFGEVAVTTDVVGDGDSCLLNHKTLCCSTAIEIPNCQFDGSCTFFFGSIQQNICPASTKRSSGLITVTETWLGLGGSHSCGPPTFYQPYCCQQGALNNCSWHDQGAEYQAWPPVFSLGSGLMPVGPHECTGACPSGQVSVISDSTTCTLGTRANFCCDDPSITSNPAGGGDPFSCELPDGVVPTSGEPDSGGSIVGEIEYNDFEADCYIGGVDGSGDPSASVSVFEKRDELDPYSGDYETHYLEPRGSSRNSKLCKNKPGKTRNSIIASLKSSAYNTVDTLVTTANKRAFFRNRLSCSLDTIESTIGSVPQGQTMVAEHVYEIQTVKTAFQSMLDGILPGGGALNTGQLPWNTFRTTSNANSFFFKTWSSLNVATGNFFGGSTPAETFYNIVGTKTDNDNLLAAATDINSMKAILWQGSKNPIAAEKWKKLNGLQRAGALKLIKATFDYMNTDDAQNAMSTTISKTKGVMQTLQNALASDSININYDFTGAYQNFLEAHYDWVGQRARDWLTSNDYFASTIQLIQSEVPSGAGRDVVITTVRQLQASLTSWAVVDHEFINGN</sequence>
<dbReference type="SUPFAM" id="SSF54556">
    <property type="entry name" value="Chitinase insertion domain"/>
    <property type="match status" value="1"/>
</dbReference>
<dbReference type="SMART" id="SM00636">
    <property type="entry name" value="Glyco_18"/>
    <property type="match status" value="1"/>
</dbReference>
<dbReference type="PROSITE" id="PS51910">
    <property type="entry name" value="GH18_2"/>
    <property type="match status" value="1"/>
</dbReference>
<gene>
    <name evidence="6" type="ORF">FH972_023850</name>
</gene>
<evidence type="ECO:0000256" key="4">
    <source>
        <dbReference type="SAM" id="MobiDB-lite"/>
    </source>
</evidence>
<dbReference type="SUPFAM" id="SSF51445">
    <property type="entry name" value="(Trans)glycosidases"/>
    <property type="match status" value="1"/>
</dbReference>
<dbReference type="PANTHER" id="PTHR11177:SF333">
    <property type="entry name" value="CHITINASE"/>
    <property type="match status" value="1"/>
</dbReference>
<dbReference type="Proteomes" id="UP000327013">
    <property type="component" value="Unassembled WGS sequence"/>
</dbReference>
<evidence type="ECO:0000256" key="3">
    <source>
        <dbReference type="RuleBase" id="RU000489"/>
    </source>
</evidence>
<dbReference type="GO" id="GO:0008061">
    <property type="term" value="F:chitin binding"/>
    <property type="evidence" value="ECO:0007669"/>
    <property type="project" value="InterPro"/>
</dbReference>
<protein>
    <recommendedName>
        <fullName evidence="5">GH18 domain-containing protein</fullName>
    </recommendedName>
</protein>
<evidence type="ECO:0000256" key="2">
    <source>
        <dbReference type="ARBA" id="ARBA00023295"/>
    </source>
</evidence>